<keyword evidence="6" id="KW-0442">Lipid degradation</keyword>
<dbReference type="InterPro" id="IPR001087">
    <property type="entry name" value="GDSL"/>
</dbReference>
<dbReference type="GO" id="GO:0005576">
    <property type="term" value="C:extracellular region"/>
    <property type="evidence" value="ECO:0007669"/>
    <property type="project" value="UniProtKB-SubCell"/>
</dbReference>
<comment type="subcellular location">
    <subcellularLocation>
        <location evidence="1">Secreted</location>
    </subcellularLocation>
</comment>
<dbReference type="Pfam" id="PF00657">
    <property type="entry name" value="Lipase_GDSL"/>
    <property type="match status" value="1"/>
</dbReference>
<accession>A0A072V3R2</accession>
<comment type="similarity">
    <text evidence="2">Belongs to the 'GDSL' lipolytic enzyme family.</text>
</comment>
<proteinExistence type="inferred from homology"/>
<keyword evidence="5" id="KW-0378">Hydrolase</keyword>
<protein>
    <submittedName>
        <fullName evidence="8">GDSL-like lipase/acylhydrolase</fullName>
    </submittedName>
</protein>
<organism evidence="8 10">
    <name type="scientific">Medicago truncatula</name>
    <name type="common">Barrel medic</name>
    <name type="synonym">Medicago tribuloides</name>
    <dbReference type="NCBI Taxonomy" id="3880"/>
    <lineage>
        <taxon>Eukaryota</taxon>
        <taxon>Viridiplantae</taxon>
        <taxon>Streptophyta</taxon>
        <taxon>Embryophyta</taxon>
        <taxon>Tracheophyta</taxon>
        <taxon>Spermatophyta</taxon>
        <taxon>Magnoliopsida</taxon>
        <taxon>eudicotyledons</taxon>
        <taxon>Gunneridae</taxon>
        <taxon>Pentapetalae</taxon>
        <taxon>rosids</taxon>
        <taxon>fabids</taxon>
        <taxon>Fabales</taxon>
        <taxon>Fabaceae</taxon>
        <taxon>Papilionoideae</taxon>
        <taxon>50 kb inversion clade</taxon>
        <taxon>NPAAA clade</taxon>
        <taxon>Hologalegina</taxon>
        <taxon>IRL clade</taxon>
        <taxon>Trifolieae</taxon>
        <taxon>Medicago</taxon>
    </lineage>
</organism>
<keyword evidence="4" id="KW-0732">Signal</keyword>
<dbReference type="InterPro" id="IPR051238">
    <property type="entry name" value="GDSL_esterase/lipase"/>
</dbReference>
<evidence type="ECO:0000256" key="5">
    <source>
        <dbReference type="ARBA" id="ARBA00022801"/>
    </source>
</evidence>
<dbReference type="Gene3D" id="3.40.50.1110">
    <property type="entry name" value="SGNH hydrolase"/>
    <property type="match status" value="1"/>
</dbReference>
<dbReference type="EnsemblPlants" id="KEH36664">
    <property type="protein sequence ID" value="KEH36664"/>
    <property type="gene ID" value="MTR_2g017895"/>
</dbReference>
<dbReference type="GO" id="GO:0016042">
    <property type="term" value="P:lipid catabolic process"/>
    <property type="evidence" value="ECO:0007669"/>
    <property type="project" value="UniProtKB-KW"/>
</dbReference>
<evidence type="ECO:0000313" key="10">
    <source>
        <dbReference type="Proteomes" id="UP000002051"/>
    </source>
</evidence>
<evidence type="ECO:0000313" key="8">
    <source>
        <dbReference type="EMBL" id="KEH36664.1"/>
    </source>
</evidence>
<evidence type="ECO:0000313" key="9">
    <source>
        <dbReference type="EnsemblPlants" id="KEH36664"/>
    </source>
</evidence>
<dbReference type="SUPFAM" id="SSF52266">
    <property type="entry name" value="SGNH hydrolase"/>
    <property type="match status" value="1"/>
</dbReference>
<reference evidence="8 10" key="1">
    <citation type="journal article" date="2011" name="Nature">
        <title>The Medicago genome provides insight into the evolution of rhizobial symbioses.</title>
        <authorList>
            <person name="Young N.D."/>
            <person name="Debelle F."/>
            <person name="Oldroyd G.E."/>
            <person name="Geurts R."/>
            <person name="Cannon S.B."/>
            <person name="Udvardi M.K."/>
            <person name="Benedito V.A."/>
            <person name="Mayer K.F."/>
            <person name="Gouzy J."/>
            <person name="Schoof H."/>
            <person name="Van de Peer Y."/>
            <person name="Proost S."/>
            <person name="Cook D.R."/>
            <person name="Meyers B.C."/>
            <person name="Spannagl M."/>
            <person name="Cheung F."/>
            <person name="De Mita S."/>
            <person name="Krishnakumar V."/>
            <person name="Gundlach H."/>
            <person name="Zhou S."/>
            <person name="Mudge J."/>
            <person name="Bharti A.K."/>
            <person name="Murray J.D."/>
            <person name="Naoumkina M.A."/>
            <person name="Rosen B."/>
            <person name="Silverstein K.A."/>
            <person name="Tang H."/>
            <person name="Rombauts S."/>
            <person name="Zhao P.X."/>
            <person name="Zhou P."/>
            <person name="Barbe V."/>
            <person name="Bardou P."/>
            <person name="Bechner M."/>
            <person name="Bellec A."/>
            <person name="Berger A."/>
            <person name="Berges H."/>
            <person name="Bidwell S."/>
            <person name="Bisseling T."/>
            <person name="Choisne N."/>
            <person name="Couloux A."/>
            <person name="Denny R."/>
            <person name="Deshpande S."/>
            <person name="Dai X."/>
            <person name="Doyle J.J."/>
            <person name="Dudez A.M."/>
            <person name="Farmer A.D."/>
            <person name="Fouteau S."/>
            <person name="Franken C."/>
            <person name="Gibelin C."/>
            <person name="Gish J."/>
            <person name="Goldstein S."/>
            <person name="Gonzalez A.J."/>
            <person name="Green P.J."/>
            <person name="Hallab A."/>
            <person name="Hartog M."/>
            <person name="Hua A."/>
            <person name="Humphray S.J."/>
            <person name="Jeong D.H."/>
            <person name="Jing Y."/>
            <person name="Jocker A."/>
            <person name="Kenton S.M."/>
            <person name="Kim D.J."/>
            <person name="Klee K."/>
            <person name="Lai H."/>
            <person name="Lang C."/>
            <person name="Lin S."/>
            <person name="Macmil S.L."/>
            <person name="Magdelenat G."/>
            <person name="Matthews L."/>
            <person name="McCorrison J."/>
            <person name="Monaghan E.L."/>
            <person name="Mun J.H."/>
            <person name="Najar F.Z."/>
            <person name="Nicholson C."/>
            <person name="Noirot C."/>
            <person name="O'Bleness M."/>
            <person name="Paule C.R."/>
            <person name="Poulain J."/>
            <person name="Prion F."/>
            <person name="Qin B."/>
            <person name="Qu C."/>
            <person name="Retzel E.F."/>
            <person name="Riddle C."/>
            <person name="Sallet E."/>
            <person name="Samain S."/>
            <person name="Samson N."/>
            <person name="Sanders I."/>
            <person name="Saurat O."/>
            <person name="Scarpelli C."/>
            <person name="Schiex T."/>
            <person name="Segurens B."/>
            <person name="Severin A.J."/>
            <person name="Sherrier D.J."/>
            <person name="Shi R."/>
            <person name="Sims S."/>
            <person name="Singer S.R."/>
            <person name="Sinharoy S."/>
            <person name="Sterck L."/>
            <person name="Viollet A."/>
            <person name="Wang B.B."/>
            <person name="Wang K."/>
            <person name="Wang M."/>
            <person name="Wang X."/>
            <person name="Warfsmann J."/>
            <person name="Weissenbach J."/>
            <person name="White D.D."/>
            <person name="White J.D."/>
            <person name="Wiley G.B."/>
            <person name="Wincker P."/>
            <person name="Xing Y."/>
            <person name="Yang L."/>
            <person name="Yao Z."/>
            <person name="Ying F."/>
            <person name="Zhai J."/>
            <person name="Zhou L."/>
            <person name="Zuber A."/>
            <person name="Denarie J."/>
            <person name="Dixon R.A."/>
            <person name="May G.D."/>
            <person name="Schwartz D.C."/>
            <person name="Rogers J."/>
            <person name="Quetier F."/>
            <person name="Town C.D."/>
            <person name="Roe B.A."/>
        </authorList>
    </citation>
    <scope>NUCLEOTIDE SEQUENCE [LARGE SCALE GENOMIC DNA]</scope>
    <source>
        <strain evidence="8">A17</strain>
        <strain evidence="9 10">cv. Jemalong A17</strain>
    </source>
</reference>
<dbReference type="InterPro" id="IPR036514">
    <property type="entry name" value="SGNH_hydro_sf"/>
</dbReference>
<evidence type="ECO:0000256" key="3">
    <source>
        <dbReference type="ARBA" id="ARBA00022525"/>
    </source>
</evidence>
<reference evidence="8 10" key="2">
    <citation type="journal article" date="2014" name="BMC Genomics">
        <title>An improved genome release (version Mt4.0) for the model legume Medicago truncatula.</title>
        <authorList>
            <person name="Tang H."/>
            <person name="Krishnakumar V."/>
            <person name="Bidwell S."/>
            <person name="Rosen B."/>
            <person name="Chan A."/>
            <person name="Zhou S."/>
            <person name="Gentzbittel L."/>
            <person name="Childs K.L."/>
            <person name="Yandell M."/>
            <person name="Gundlach H."/>
            <person name="Mayer K.F."/>
            <person name="Schwartz D.C."/>
            <person name="Town C.D."/>
        </authorList>
    </citation>
    <scope>GENOME REANNOTATION</scope>
    <source>
        <strain evidence="8">A17</strain>
        <strain evidence="9 10">cv. Jemalong A17</strain>
    </source>
</reference>
<reference evidence="9" key="3">
    <citation type="submission" date="2015-04" db="UniProtKB">
        <authorList>
            <consortium name="EnsemblPlants"/>
        </authorList>
    </citation>
    <scope>IDENTIFICATION</scope>
    <source>
        <strain evidence="9">cv. Jemalong A17</strain>
    </source>
</reference>
<evidence type="ECO:0000256" key="2">
    <source>
        <dbReference type="ARBA" id="ARBA00008668"/>
    </source>
</evidence>
<dbReference type="HOGENOM" id="CLU_015101_0_0_1"/>
<gene>
    <name evidence="8" type="ordered locus">MTR_2g017895</name>
</gene>
<dbReference type="STRING" id="3880.A0A072V3R2"/>
<keyword evidence="7" id="KW-0443">Lipid metabolism</keyword>
<dbReference type="EMBL" id="CM001218">
    <property type="protein sequence ID" value="KEH36664.1"/>
    <property type="molecule type" value="Genomic_DNA"/>
</dbReference>
<keyword evidence="10" id="KW-1185">Reference proteome</keyword>
<evidence type="ECO:0000256" key="7">
    <source>
        <dbReference type="ARBA" id="ARBA00023098"/>
    </source>
</evidence>
<keyword evidence="3" id="KW-0964">Secreted</keyword>
<evidence type="ECO:0000256" key="6">
    <source>
        <dbReference type="ARBA" id="ARBA00022963"/>
    </source>
</evidence>
<dbReference type="PANTHER" id="PTHR45650">
    <property type="entry name" value="GDSL-LIKE LIPASE/ACYLHYDROLASE-RELATED"/>
    <property type="match status" value="1"/>
</dbReference>
<dbReference type="Proteomes" id="UP000002051">
    <property type="component" value="Chromosome 2"/>
</dbReference>
<name>A0A072V3R2_MEDTR</name>
<dbReference type="PANTHER" id="PTHR45650:SF75">
    <property type="entry name" value="GDSL-LIKE LIPASE_ACYLHYDROLASE"/>
    <property type="match status" value="1"/>
</dbReference>
<dbReference type="AlphaFoldDB" id="A0A072V3R2"/>
<evidence type="ECO:0000256" key="1">
    <source>
        <dbReference type="ARBA" id="ARBA00004613"/>
    </source>
</evidence>
<sequence>MIYITDNACQLLGFKNFIPPFANNIGSGILKGVNYASSSAGSRNETGKLTAGTNIALGLQIENHKTIVAQIANELGGFQQAAQYLNKCLYYVYIGTNNYSLNYFQPELYNTSGTYNPEEYAQVLIDELSIYLHVALQTSVRANSANNGSCVEELNDVEAIFSEKLKSLVDQSNTLYVDSKSIFINTTAIRIDGSLGFRVFASSCCPIKSDGFCIRDSIPCTNRNEYIFYDGMHPTLAANNIIASLVYDSTSNPEVTYPTDIKRLAQLVI</sequence>
<dbReference type="GO" id="GO:0016788">
    <property type="term" value="F:hydrolase activity, acting on ester bonds"/>
    <property type="evidence" value="ECO:0007669"/>
    <property type="project" value="InterPro"/>
</dbReference>
<evidence type="ECO:0000256" key="4">
    <source>
        <dbReference type="ARBA" id="ARBA00022729"/>
    </source>
</evidence>